<dbReference type="EMBL" id="JASPKZ010003083">
    <property type="protein sequence ID" value="KAJ9593976.1"/>
    <property type="molecule type" value="Genomic_DNA"/>
</dbReference>
<keyword evidence="2" id="KW-1185">Reference proteome</keyword>
<gene>
    <name evidence="1" type="ORF">L9F63_014617</name>
</gene>
<sequence length="109" mass="12770">QMTATDVNKSWVAYGHEFRKIHSGQSPFMWEEDKKTADSETARSSADWGSVASCLVLYLPWLHCSQKFNFTYCLHIIFLFRFYIFRPIALICNHLLNLEDCSIQLCLDR</sequence>
<dbReference type="AlphaFoldDB" id="A0AAD8A7J8"/>
<dbReference type="Proteomes" id="UP001233999">
    <property type="component" value="Unassembled WGS sequence"/>
</dbReference>
<evidence type="ECO:0000313" key="1">
    <source>
        <dbReference type="EMBL" id="KAJ9593976.1"/>
    </source>
</evidence>
<comment type="caution">
    <text evidence="1">The sequence shown here is derived from an EMBL/GenBank/DDBJ whole genome shotgun (WGS) entry which is preliminary data.</text>
</comment>
<accession>A0AAD8A7J8</accession>
<evidence type="ECO:0000313" key="2">
    <source>
        <dbReference type="Proteomes" id="UP001233999"/>
    </source>
</evidence>
<reference evidence="1" key="1">
    <citation type="journal article" date="2023" name="IScience">
        <title>Live-bearing cockroach genome reveals convergent evolutionary mechanisms linked to viviparity in insects and beyond.</title>
        <authorList>
            <person name="Fouks B."/>
            <person name="Harrison M.C."/>
            <person name="Mikhailova A.A."/>
            <person name="Marchal E."/>
            <person name="English S."/>
            <person name="Carruthers M."/>
            <person name="Jennings E.C."/>
            <person name="Chiamaka E.L."/>
            <person name="Frigard R.A."/>
            <person name="Pippel M."/>
            <person name="Attardo G.M."/>
            <person name="Benoit J.B."/>
            <person name="Bornberg-Bauer E."/>
            <person name="Tobe S.S."/>
        </authorList>
    </citation>
    <scope>NUCLEOTIDE SEQUENCE</scope>
    <source>
        <strain evidence="1">Stay&amp;Tobe</strain>
    </source>
</reference>
<protein>
    <submittedName>
        <fullName evidence="1">Uncharacterized protein</fullName>
    </submittedName>
</protein>
<feature type="non-terminal residue" evidence="1">
    <location>
        <position position="109"/>
    </location>
</feature>
<proteinExistence type="predicted"/>
<name>A0AAD8A7J8_DIPPU</name>
<reference evidence="1" key="2">
    <citation type="submission" date="2023-05" db="EMBL/GenBank/DDBJ databases">
        <authorList>
            <person name="Fouks B."/>
        </authorList>
    </citation>
    <scope>NUCLEOTIDE SEQUENCE</scope>
    <source>
        <strain evidence="1">Stay&amp;Tobe</strain>
        <tissue evidence="1">Testes</tissue>
    </source>
</reference>
<organism evidence="1 2">
    <name type="scientific">Diploptera punctata</name>
    <name type="common">Pacific beetle cockroach</name>
    <dbReference type="NCBI Taxonomy" id="6984"/>
    <lineage>
        <taxon>Eukaryota</taxon>
        <taxon>Metazoa</taxon>
        <taxon>Ecdysozoa</taxon>
        <taxon>Arthropoda</taxon>
        <taxon>Hexapoda</taxon>
        <taxon>Insecta</taxon>
        <taxon>Pterygota</taxon>
        <taxon>Neoptera</taxon>
        <taxon>Polyneoptera</taxon>
        <taxon>Dictyoptera</taxon>
        <taxon>Blattodea</taxon>
        <taxon>Blaberoidea</taxon>
        <taxon>Blaberidae</taxon>
        <taxon>Diplopterinae</taxon>
        <taxon>Diploptera</taxon>
    </lineage>
</organism>
<feature type="non-terminal residue" evidence="1">
    <location>
        <position position="1"/>
    </location>
</feature>